<sequence length="311" mass="35007">MLLGLLLLLSVCNRFILDATGEDCIAGVVSDLTIDSNANLTWTIHPTEPCQIDEFRVDVARSTTAQFRFYVKERYANLSFLDVCERWTYTVIPISGGITGHRRELTGYIPLPPDTDLTVHYFKAEKLAKGIVHLQWNLTDPIPGNCVSRLEYRLVIMDLQSGDVIDTYIRAQQTNLDLLSPCVPYELSIRAINTVEGPSRSLNVETDPYPEDPPTLSSIESTPTGINMVWTLESYLRNRCPVINFFVNGGNNFNITQPIRDHFRRAPVVLNVTQLQPDRMYYFKVSVENLGGVSPVVPMAAQTLKLEPGRD</sequence>
<dbReference type="AlphaFoldDB" id="A0AAV8WBR2"/>
<keyword evidence="1" id="KW-0732">Signal</keyword>
<dbReference type="InterPro" id="IPR013783">
    <property type="entry name" value="Ig-like_fold"/>
</dbReference>
<feature type="chain" id="PRO_5043552516" description="Fibronectin type-III domain-containing protein" evidence="1">
    <location>
        <begin position="22"/>
        <end position="311"/>
    </location>
</feature>
<evidence type="ECO:0000259" key="2">
    <source>
        <dbReference type="SMART" id="SM00060"/>
    </source>
</evidence>
<keyword evidence="4" id="KW-1185">Reference proteome</keyword>
<evidence type="ECO:0000313" key="3">
    <source>
        <dbReference type="EMBL" id="KAJ8923450.1"/>
    </source>
</evidence>
<dbReference type="Gene3D" id="2.60.40.10">
    <property type="entry name" value="Immunoglobulins"/>
    <property type="match status" value="1"/>
</dbReference>
<dbReference type="EMBL" id="JANEYG010000005">
    <property type="protein sequence ID" value="KAJ8923450.1"/>
    <property type="molecule type" value="Genomic_DNA"/>
</dbReference>
<dbReference type="SUPFAM" id="SSF49265">
    <property type="entry name" value="Fibronectin type III"/>
    <property type="match status" value="2"/>
</dbReference>
<dbReference type="CDD" id="cd00063">
    <property type="entry name" value="FN3"/>
    <property type="match status" value="1"/>
</dbReference>
<protein>
    <recommendedName>
        <fullName evidence="2">Fibronectin type-III domain-containing protein</fullName>
    </recommendedName>
</protein>
<dbReference type="InterPro" id="IPR036116">
    <property type="entry name" value="FN3_sf"/>
</dbReference>
<comment type="caution">
    <text evidence="3">The sequence shown here is derived from an EMBL/GenBank/DDBJ whole genome shotgun (WGS) entry which is preliminary data.</text>
</comment>
<feature type="domain" description="Fibronectin type-III" evidence="2">
    <location>
        <begin position="210"/>
        <end position="294"/>
    </location>
</feature>
<accession>A0AAV8WBR2</accession>
<proteinExistence type="predicted"/>
<feature type="signal peptide" evidence="1">
    <location>
        <begin position="1"/>
        <end position="21"/>
    </location>
</feature>
<organism evidence="3 4">
    <name type="scientific">Exocentrus adspersus</name>
    <dbReference type="NCBI Taxonomy" id="1586481"/>
    <lineage>
        <taxon>Eukaryota</taxon>
        <taxon>Metazoa</taxon>
        <taxon>Ecdysozoa</taxon>
        <taxon>Arthropoda</taxon>
        <taxon>Hexapoda</taxon>
        <taxon>Insecta</taxon>
        <taxon>Pterygota</taxon>
        <taxon>Neoptera</taxon>
        <taxon>Endopterygota</taxon>
        <taxon>Coleoptera</taxon>
        <taxon>Polyphaga</taxon>
        <taxon>Cucujiformia</taxon>
        <taxon>Chrysomeloidea</taxon>
        <taxon>Cerambycidae</taxon>
        <taxon>Lamiinae</taxon>
        <taxon>Acanthocinini</taxon>
        <taxon>Exocentrus</taxon>
    </lineage>
</organism>
<feature type="domain" description="Fibronectin type-III" evidence="2">
    <location>
        <begin position="116"/>
        <end position="199"/>
    </location>
</feature>
<gene>
    <name evidence="3" type="ORF">NQ315_002009</name>
</gene>
<dbReference type="Proteomes" id="UP001159042">
    <property type="component" value="Unassembled WGS sequence"/>
</dbReference>
<dbReference type="SMART" id="SM00060">
    <property type="entry name" value="FN3"/>
    <property type="match status" value="2"/>
</dbReference>
<reference evidence="3 4" key="1">
    <citation type="journal article" date="2023" name="Insect Mol. Biol.">
        <title>Genome sequencing provides insights into the evolution of gene families encoding plant cell wall-degrading enzymes in longhorned beetles.</title>
        <authorList>
            <person name="Shin N.R."/>
            <person name="Okamura Y."/>
            <person name="Kirsch R."/>
            <person name="Pauchet Y."/>
        </authorList>
    </citation>
    <scope>NUCLEOTIDE SEQUENCE [LARGE SCALE GENOMIC DNA]</scope>
    <source>
        <strain evidence="3">EAD_L_NR</strain>
    </source>
</reference>
<name>A0AAV8WBR2_9CUCU</name>
<evidence type="ECO:0000256" key="1">
    <source>
        <dbReference type="SAM" id="SignalP"/>
    </source>
</evidence>
<dbReference type="InterPro" id="IPR003961">
    <property type="entry name" value="FN3_dom"/>
</dbReference>
<evidence type="ECO:0000313" key="4">
    <source>
        <dbReference type="Proteomes" id="UP001159042"/>
    </source>
</evidence>